<dbReference type="PANTHER" id="PTHR31311:SF45">
    <property type="entry name" value="GLYCOSYLTRANSFERASE 6-RELATED"/>
    <property type="match status" value="1"/>
</dbReference>
<sequence>MAWPALYTDPATPHQSIQRFTCHPYHPRVPVRRRRRTATAPNGLGTRTNAAAAGGQRRQATTAASRRKCGGLRLHAEEDPPLSRIREPRRQQQVSTSLALIEPSGRHSAYCITCRDRRCLTRRFTHPHPHPRRAKQTPRGRLRFLCHRCLAPPRPSQSPLFSVKRKPPAAPHPMASDPASAFCATPAKGGGARPPHRLPPMLPPGRARELLAFAAGAVASALLLLCSTSILSPTPAPNIVSTIPFSSTTSSAAAATADVGKDPRTFYDDPSLSYSVSHRITAWDAKRAAWLRTRGLDAGAPSVRRRVVMVSGSQPEPCKATTGDHLLLRFLKNKLDYCRLHGIPLLHNTAHLAPTMVAYWAKIPILRAAMVAHPDAEWLWWVDADAVFTDMDFSLPLDRYENHNLVVYGWDGEVYEERSWVGLNAGVFLIRNCQWSLDLMDAWAAMGPASPEYARWGKTVHAELQGKPDEESDDQSALVYLLSKHPARWGNLTFLESGYYFQGYWAEIVGRLDGVAKRYEDVERRRSSSSSGLRRRHAEREHLRYAAARDAAVRGGGGVPGPAGGGQKGWRRPFVTHFTGCQPCGGAPDRKYARRRCGEGIRRALAFADDQVLRNYGFGHAVPLSDSVVPLPFDYPAAQ</sequence>
<keyword evidence="8" id="KW-0333">Golgi apparatus</keyword>
<keyword evidence="7" id="KW-1133">Transmembrane helix</keyword>
<dbReference type="FunFam" id="3.90.550.10:FF:000101">
    <property type="entry name" value="Probable glycosyltransferase 5"/>
    <property type="match status" value="1"/>
</dbReference>
<evidence type="ECO:0000256" key="9">
    <source>
        <dbReference type="ARBA" id="ARBA00023136"/>
    </source>
</evidence>
<organism evidence="13 14">
    <name type="scientific">Digitaria exilis</name>
    <dbReference type="NCBI Taxonomy" id="1010633"/>
    <lineage>
        <taxon>Eukaryota</taxon>
        <taxon>Viridiplantae</taxon>
        <taxon>Streptophyta</taxon>
        <taxon>Embryophyta</taxon>
        <taxon>Tracheophyta</taxon>
        <taxon>Spermatophyta</taxon>
        <taxon>Magnoliopsida</taxon>
        <taxon>Liliopsida</taxon>
        <taxon>Poales</taxon>
        <taxon>Poaceae</taxon>
        <taxon>PACMAD clade</taxon>
        <taxon>Panicoideae</taxon>
        <taxon>Panicodae</taxon>
        <taxon>Paniceae</taxon>
        <taxon>Anthephorinae</taxon>
        <taxon>Digitaria</taxon>
    </lineage>
</organism>
<evidence type="ECO:0000256" key="6">
    <source>
        <dbReference type="ARBA" id="ARBA00022968"/>
    </source>
</evidence>
<protein>
    <submittedName>
        <fullName evidence="13">Uncharacterized protein</fullName>
    </submittedName>
</protein>
<dbReference type="InterPro" id="IPR029044">
    <property type="entry name" value="Nucleotide-diphossugar_trans"/>
</dbReference>
<dbReference type="GO" id="GO:0008378">
    <property type="term" value="F:galactosyltransferase activity"/>
    <property type="evidence" value="ECO:0007669"/>
    <property type="project" value="TreeGrafter"/>
</dbReference>
<evidence type="ECO:0000256" key="5">
    <source>
        <dbReference type="ARBA" id="ARBA00022692"/>
    </source>
</evidence>
<keyword evidence="6" id="KW-0735">Signal-anchor</keyword>
<gene>
    <name evidence="13" type="ORF">HU200_013435</name>
</gene>
<dbReference type="GO" id="GO:0005768">
    <property type="term" value="C:endosome"/>
    <property type="evidence" value="ECO:0007669"/>
    <property type="project" value="TreeGrafter"/>
</dbReference>
<evidence type="ECO:0000256" key="3">
    <source>
        <dbReference type="ARBA" id="ARBA00022676"/>
    </source>
</evidence>
<dbReference type="GO" id="GO:0000139">
    <property type="term" value="C:Golgi membrane"/>
    <property type="evidence" value="ECO:0007669"/>
    <property type="project" value="UniProtKB-SubCell"/>
</dbReference>
<accession>A0A835FE84</accession>
<keyword evidence="5" id="KW-0812">Transmembrane</keyword>
<feature type="region of interest" description="Disordered" evidence="12">
    <location>
        <begin position="155"/>
        <end position="178"/>
    </location>
</feature>
<keyword evidence="4" id="KW-0808">Transferase</keyword>
<evidence type="ECO:0000256" key="4">
    <source>
        <dbReference type="ARBA" id="ARBA00022679"/>
    </source>
</evidence>
<dbReference type="OrthoDB" id="407658at2759"/>
<evidence type="ECO:0000256" key="11">
    <source>
        <dbReference type="ARBA" id="ARBA00059144"/>
    </source>
</evidence>
<keyword evidence="3" id="KW-0328">Glycosyltransferase</keyword>
<evidence type="ECO:0000256" key="2">
    <source>
        <dbReference type="ARBA" id="ARBA00005664"/>
    </source>
</evidence>
<evidence type="ECO:0000313" key="14">
    <source>
        <dbReference type="Proteomes" id="UP000636709"/>
    </source>
</evidence>
<comment type="subcellular location">
    <subcellularLocation>
        <location evidence="1">Golgi apparatus membrane</location>
        <topology evidence="1">Single-pass type II membrane protein</topology>
    </subcellularLocation>
</comment>
<evidence type="ECO:0000256" key="8">
    <source>
        <dbReference type="ARBA" id="ARBA00023034"/>
    </source>
</evidence>
<dbReference type="PANTHER" id="PTHR31311">
    <property type="entry name" value="XYLOGLUCAN 6-XYLOSYLTRANSFERASE 5-RELATED-RELATED"/>
    <property type="match status" value="1"/>
</dbReference>
<feature type="compositionally biased region" description="Low complexity" evidence="12">
    <location>
        <begin position="45"/>
        <end position="64"/>
    </location>
</feature>
<evidence type="ECO:0000256" key="7">
    <source>
        <dbReference type="ARBA" id="ARBA00022989"/>
    </source>
</evidence>
<comment type="caution">
    <text evidence="13">The sequence shown here is derived from an EMBL/GenBank/DDBJ whole genome shotgun (WGS) entry which is preliminary data.</text>
</comment>
<comment type="similarity">
    <text evidence="2">Belongs to the glycosyltransferase 34 family.</text>
</comment>
<dbReference type="EMBL" id="JACEFO010001231">
    <property type="protein sequence ID" value="KAF8745534.1"/>
    <property type="molecule type" value="Genomic_DNA"/>
</dbReference>
<comment type="function">
    <text evidence="11">Probable glycosyltransferase that may be involved in the biosynthesis of xyloglucan.</text>
</comment>
<keyword evidence="14" id="KW-1185">Reference proteome</keyword>
<feature type="compositionally biased region" description="Basic residues" evidence="12">
    <location>
        <begin position="26"/>
        <end position="37"/>
    </location>
</feature>
<dbReference type="Gene3D" id="3.90.550.10">
    <property type="entry name" value="Spore Coat Polysaccharide Biosynthesis Protein SpsA, Chain A"/>
    <property type="match status" value="1"/>
</dbReference>
<reference evidence="13" key="1">
    <citation type="submission" date="2020-07" db="EMBL/GenBank/DDBJ databases">
        <title>Genome sequence and genetic diversity analysis of an under-domesticated orphan crop, white fonio (Digitaria exilis).</title>
        <authorList>
            <person name="Bennetzen J.L."/>
            <person name="Chen S."/>
            <person name="Ma X."/>
            <person name="Wang X."/>
            <person name="Yssel A.E.J."/>
            <person name="Chaluvadi S.R."/>
            <person name="Johnson M."/>
            <person name="Gangashetty P."/>
            <person name="Hamidou F."/>
            <person name="Sanogo M.D."/>
            <person name="Zwaenepoel A."/>
            <person name="Wallace J."/>
            <person name="Van De Peer Y."/>
            <person name="Van Deynze A."/>
        </authorList>
    </citation>
    <scope>NUCLEOTIDE SEQUENCE</scope>
    <source>
        <tissue evidence="13">Leaves</tissue>
    </source>
</reference>
<name>A0A835FE84_9POAL</name>
<dbReference type="Pfam" id="PF05637">
    <property type="entry name" value="Glyco_transf_34"/>
    <property type="match status" value="1"/>
</dbReference>
<dbReference type="AlphaFoldDB" id="A0A835FE84"/>
<dbReference type="InterPro" id="IPR008630">
    <property type="entry name" value="Glyco_trans_34"/>
</dbReference>
<proteinExistence type="inferred from homology"/>
<feature type="region of interest" description="Disordered" evidence="12">
    <location>
        <begin position="26"/>
        <end position="100"/>
    </location>
</feature>
<keyword evidence="10" id="KW-0325">Glycoprotein</keyword>
<evidence type="ECO:0000256" key="12">
    <source>
        <dbReference type="SAM" id="MobiDB-lite"/>
    </source>
</evidence>
<keyword evidence="9" id="KW-0472">Membrane</keyword>
<dbReference type="GO" id="GO:0005802">
    <property type="term" value="C:trans-Golgi network"/>
    <property type="evidence" value="ECO:0007669"/>
    <property type="project" value="TreeGrafter"/>
</dbReference>
<dbReference type="Proteomes" id="UP000636709">
    <property type="component" value="Unassembled WGS sequence"/>
</dbReference>
<evidence type="ECO:0000313" key="13">
    <source>
        <dbReference type="EMBL" id="KAF8745534.1"/>
    </source>
</evidence>
<evidence type="ECO:0000256" key="10">
    <source>
        <dbReference type="ARBA" id="ARBA00023180"/>
    </source>
</evidence>
<evidence type="ECO:0000256" key="1">
    <source>
        <dbReference type="ARBA" id="ARBA00004323"/>
    </source>
</evidence>